<name>A0ABW1AXB5_9RHOO</name>
<organism evidence="1 2">
    <name type="scientific">Thauera sinica</name>
    <dbReference type="NCBI Taxonomy" id="2665146"/>
    <lineage>
        <taxon>Bacteria</taxon>
        <taxon>Pseudomonadati</taxon>
        <taxon>Pseudomonadota</taxon>
        <taxon>Betaproteobacteria</taxon>
        <taxon>Rhodocyclales</taxon>
        <taxon>Zoogloeaceae</taxon>
        <taxon>Thauera</taxon>
    </lineage>
</organism>
<proteinExistence type="predicted"/>
<gene>
    <name evidence="1" type="ORF">ACFPTN_20185</name>
</gene>
<accession>A0ABW1AXB5</accession>
<sequence length="191" mass="21854">MIRFQPCEKPAEFLERVERPGANWLAEHPSGRPKDLWSPFKPALADAFGSLCAYSVMYEPVGTVDHFVSCDEDRSKAYEWSNFRFASGWINSSKNSLSSSEIFDPFQVVDGWFEILLPSLQLVATDAVPEVLRDRANFVLKRLHLRDDERVIRQRREWYRMYQEGELTLDGLSKKAPLIAAAVAKQLENAG</sequence>
<evidence type="ECO:0000313" key="1">
    <source>
        <dbReference type="EMBL" id="MFC5771704.1"/>
    </source>
</evidence>
<protein>
    <submittedName>
        <fullName evidence="1">Uncharacterized protein</fullName>
    </submittedName>
</protein>
<dbReference type="EMBL" id="JBHSOG010000098">
    <property type="protein sequence ID" value="MFC5771704.1"/>
    <property type="molecule type" value="Genomic_DNA"/>
</dbReference>
<keyword evidence="2" id="KW-1185">Reference proteome</keyword>
<comment type="caution">
    <text evidence="1">The sequence shown here is derived from an EMBL/GenBank/DDBJ whole genome shotgun (WGS) entry which is preliminary data.</text>
</comment>
<reference evidence="2" key="1">
    <citation type="journal article" date="2019" name="Int. J. Syst. Evol. Microbiol.">
        <title>The Global Catalogue of Microorganisms (GCM) 10K type strain sequencing project: providing services to taxonomists for standard genome sequencing and annotation.</title>
        <authorList>
            <consortium name="The Broad Institute Genomics Platform"/>
            <consortium name="The Broad Institute Genome Sequencing Center for Infectious Disease"/>
            <person name="Wu L."/>
            <person name="Ma J."/>
        </authorList>
    </citation>
    <scope>NUCLEOTIDE SEQUENCE [LARGE SCALE GENOMIC DNA]</scope>
    <source>
        <strain evidence="2">SHR3</strain>
    </source>
</reference>
<dbReference type="Proteomes" id="UP001595974">
    <property type="component" value="Unassembled WGS sequence"/>
</dbReference>
<evidence type="ECO:0000313" key="2">
    <source>
        <dbReference type="Proteomes" id="UP001595974"/>
    </source>
</evidence>
<dbReference type="RefSeq" id="WP_096450971.1">
    <property type="nucleotide sequence ID" value="NZ_JBHSOG010000098.1"/>
</dbReference>